<keyword evidence="3" id="KW-1185">Reference proteome</keyword>
<keyword evidence="1" id="KW-0732">Signal</keyword>
<feature type="signal peptide" evidence="1">
    <location>
        <begin position="1"/>
        <end position="30"/>
    </location>
</feature>
<dbReference type="AlphaFoldDB" id="A0A1X1ZZA9"/>
<reference evidence="2 3" key="1">
    <citation type="submission" date="2016-01" db="EMBL/GenBank/DDBJ databases">
        <title>The new phylogeny of the genus Mycobacterium.</title>
        <authorList>
            <person name="Tarcisio F."/>
            <person name="Conor M."/>
            <person name="Antonella G."/>
            <person name="Elisabetta G."/>
            <person name="Giulia F.S."/>
            <person name="Sara T."/>
            <person name="Anna F."/>
            <person name="Clotilde B."/>
            <person name="Roberto B."/>
            <person name="Veronica D.S."/>
            <person name="Fabio R."/>
            <person name="Monica P."/>
            <person name="Olivier J."/>
            <person name="Enrico T."/>
            <person name="Nicola S."/>
        </authorList>
    </citation>
    <scope>NUCLEOTIDE SEQUENCE [LARGE SCALE GENOMIC DNA]</scope>
    <source>
        <strain evidence="2 3">DSM 44572</strain>
    </source>
</reference>
<dbReference type="Proteomes" id="UP000193529">
    <property type="component" value="Unassembled WGS sequence"/>
</dbReference>
<gene>
    <name evidence="2" type="ORF">AWC19_24725</name>
</gene>
<proteinExistence type="predicted"/>
<evidence type="ECO:0000313" key="3">
    <source>
        <dbReference type="Proteomes" id="UP000193529"/>
    </source>
</evidence>
<dbReference type="STRING" id="153971.AWC19_24725"/>
<feature type="chain" id="PRO_5012620216" evidence="1">
    <location>
        <begin position="31"/>
        <end position="141"/>
    </location>
</feature>
<name>A0A1X1ZZA9_9MYCO</name>
<evidence type="ECO:0000313" key="2">
    <source>
        <dbReference type="EMBL" id="ORW32931.1"/>
    </source>
</evidence>
<dbReference type="EMBL" id="LQPJ01000021">
    <property type="protein sequence ID" value="ORW32931.1"/>
    <property type="molecule type" value="Genomic_DNA"/>
</dbReference>
<dbReference type="Gene3D" id="2.60.40.2880">
    <property type="entry name" value="MmpS1-5, C-terminal soluble domain"/>
    <property type="match status" value="1"/>
</dbReference>
<dbReference type="InterPro" id="IPR016793">
    <property type="entry name" value="UCP021591"/>
</dbReference>
<accession>A0A1X1ZZA9</accession>
<dbReference type="InterPro" id="IPR038468">
    <property type="entry name" value="MmpS_C"/>
</dbReference>
<protein>
    <submittedName>
        <fullName evidence="2">Uncharacterized protein</fullName>
    </submittedName>
</protein>
<organism evidence="2 3">
    <name type="scientific">Mycobacterium palustre</name>
    <dbReference type="NCBI Taxonomy" id="153971"/>
    <lineage>
        <taxon>Bacteria</taxon>
        <taxon>Bacillati</taxon>
        <taxon>Actinomycetota</taxon>
        <taxon>Actinomycetes</taxon>
        <taxon>Mycobacteriales</taxon>
        <taxon>Mycobacteriaceae</taxon>
        <taxon>Mycobacterium</taxon>
        <taxon>Mycobacterium simiae complex</taxon>
    </lineage>
</organism>
<comment type="caution">
    <text evidence="2">The sequence shown here is derived from an EMBL/GenBank/DDBJ whole genome shotgun (WGS) entry which is preliminary data.</text>
</comment>
<sequence>MSTVYRLLAAVSLTLAALTGALKSTGLAHADEPVMHHVKYTVTAQNPIYTDIYYLDHEPARFSDYSHDPYSFTPHIDVDIAPDKPWSYELDLSKPDVYAMVVASTGTEPGTPNLHCELSVDGAVVVSKDGPKGVLCSLRNW</sequence>
<evidence type="ECO:0000256" key="1">
    <source>
        <dbReference type="SAM" id="SignalP"/>
    </source>
</evidence>
<dbReference type="PIRSF" id="PIRSF021591">
    <property type="entry name" value="UCP021591"/>
    <property type="match status" value="1"/>
</dbReference>